<gene>
    <name evidence="1" type="ORF">PSON_ATCC_30995.1.T0270222</name>
</gene>
<protein>
    <submittedName>
        <fullName evidence="1">Uncharacterized protein</fullName>
    </submittedName>
</protein>
<sequence>MDQRGYLIENDIYVCQNQIILYKQQELIQSFNQEIREWRQMMKIFDLFLIELHKQQKNIQKINRIVNSKSQLNNPIQIFSQIRFQTIRIQSLINKSWRDF</sequence>
<reference evidence="1" key="1">
    <citation type="submission" date="2021-01" db="EMBL/GenBank/DDBJ databases">
        <authorList>
            <consortium name="Genoscope - CEA"/>
            <person name="William W."/>
        </authorList>
    </citation>
    <scope>NUCLEOTIDE SEQUENCE</scope>
</reference>
<proteinExistence type="predicted"/>
<name>A0A8S1LR73_9CILI</name>
<evidence type="ECO:0000313" key="2">
    <source>
        <dbReference type="Proteomes" id="UP000692954"/>
    </source>
</evidence>
<keyword evidence="2" id="KW-1185">Reference proteome</keyword>
<comment type="caution">
    <text evidence="1">The sequence shown here is derived from an EMBL/GenBank/DDBJ whole genome shotgun (WGS) entry which is preliminary data.</text>
</comment>
<evidence type="ECO:0000313" key="1">
    <source>
        <dbReference type="EMBL" id="CAD8070888.1"/>
    </source>
</evidence>
<accession>A0A8S1LR73</accession>
<dbReference type="EMBL" id="CAJJDN010000027">
    <property type="protein sequence ID" value="CAD8070888.1"/>
    <property type="molecule type" value="Genomic_DNA"/>
</dbReference>
<dbReference type="AlphaFoldDB" id="A0A8S1LR73"/>
<organism evidence="1 2">
    <name type="scientific">Paramecium sonneborni</name>
    <dbReference type="NCBI Taxonomy" id="65129"/>
    <lineage>
        <taxon>Eukaryota</taxon>
        <taxon>Sar</taxon>
        <taxon>Alveolata</taxon>
        <taxon>Ciliophora</taxon>
        <taxon>Intramacronucleata</taxon>
        <taxon>Oligohymenophorea</taxon>
        <taxon>Peniculida</taxon>
        <taxon>Parameciidae</taxon>
        <taxon>Paramecium</taxon>
    </lineage>
</organism>
<dbReference type="Proteomes" id="UP000692954">
    <property type="component" value="Unassembled WGS sequence"/>
</dbReference>